<dbReference type="RefSeq" id="WP_108537444.1">
    <property type="nucleotide sequence ID" value="NZ_CAWQDX010000041.1"/>
</dbReference>
<proteinExistence type="predicted"/>
<gene>
    <name evidence="1" type="ORF">KAT72_00660</name>
</gene>
<evidence type="ECO:0000313" key="2">
    <source>
        <dbReference type="Proteomes" id="UP000675653"/>
    </source>
</evidence>
<dbReference type="Proteomes" id="UP000675653">
    <property type="component" value="Unassembled WGS sequence"/>
</dbReference>
<dbReference type="Pfam" id="PF06291">
    <property type="entry name" value="Lambda_Bor"/>
    <property type="match status" value="1"/>
</dbReference>
<dbReference type="EMBL" id="JAGRZL010000002">
    <property type="protein sequence ID" value="MBR7627582.1"/>
    <property type="molecule type" value="Genomic_DNA"/>
</dbReference>
<sequence>MAWCSLAAAVKPIKEVTPHFFISGLGQSKIIDAAAVCHSADKVVRVEVQHAFLNGLLGTVTSGVYTLREVRAYCVG</sequence>
<name>A0ABS5GL52_9GAMM</name>
<accession>A0ABS5GL52</accession>
<evidence type="ECO:0000313" key="1">
    <source>
        <dbReference type="EMBL" id="MBR7627582.1"/>
    </source>
</evidence>
<reference evidence="1 2" key="1">
    <citation type="submission" date="2021-04" db="EMBL/GenBank/DDBJ databases">
        <title>Draft Genome of Aeromonas popoffii ID682, isolated from a natural water source in Idaho.</title>
        <authorList>
            <person name="Testerman T."/>
            <person name="Graf J."/>
        </authorList>
    </citation>
    <scope>NUCLEOTIDE SEQUENCE [LARGE SCALE GENOMIC DNA]</scope>
    <source>
        <strain evidence="1 2">ID682</strain>
    </source>
</reference>
<comment type="caution">
    <text evidence="1">The sequence shown here is derived from an EMBL/GenBank/DDBJ whole genome shotgun (WGS) entry which is preliminary data.</text>
</comment>
<organism evidence="1 2">
    <name type="scientific">Aeromonas popoffii</name>
    <dbReference type="NCBI Taxonomy" id="70856"/>
    <lineage>
        <taxon>Bacteria</taxon>
        <taxon>Pseudomonadati</taxon>
        <taxon>Pseudomonadota</taxon>
        <taxon>Gammaproteobacteria</taxon>
        <taxon>Aeromonadales</taxon>
        <taxon>Aeromonadaceae</taxon>
        <taxon>Aeromonas</taxon>
    </lineage>
</organism>
<protein>
    <submittedName>
        <fullName evidence="1">Bor family protein</fullName>
    </submittedName>
</protein>
<keyword evidence="2" id="KW-1185">Reference proteome</keyword>
<dbReference type="InterPro" id="IPR010438">
    <property type="entry name" value="Lambda_Bor"/>
</dbReference>